<protein>
    <submittedName>
        <fullName evidence="1">Uncharacterized protein</fullName>
    </submittedName>
</protein>
<sequence length="133" mass="14492">MGKSRTGQRLRCKSEPSDCSLARPLLPFPQIPVGADYLGRDVCPMIPSNARRLAVGSPRTHSKNGVSRDIERRLEQSTSRLLGLVRVPAVVPLTSLPVVTANDCRRLRYQAVIAEAEGGREEALQIDTAAYAP</sequence>
<reference evidence="1" key="1">
    <citation type="submission" date="2014-02" db="EMBL/GenBank/DDBJ databases">
        <title>The Genome Sequence of Trichophyton rubrum (morphotype fischeri) CBS 288.86.</title>
        <authorList>
            <consortium name="The Broad Institute Genomics Platform"/>
            <person name="Cuomo C.A."/>
            <person name="White T.C."/>
            <person name="Graser Y."/>
            <person name="Martinez-Rossi N."/>
            <person name="Heitman J."/>
            <person name="Young S.K."/>
            <person name="Zeng Q."/>
            <person name="Gargeya S."/>
            <person name="Abouelleil A."/>
            <person name="Alvarado L."/>
            <person name="Chapman S.B."/>
            <person name="Gainer-Dewar J."/>
            <person name="Goldberg J."/>
            <person name="Griggs A."/>
            <person name="Gujja S."/>
            <person name="Hansen M."/>
            <person name="Howarth C."/>
            <person name="Imamovic A."/>
            <person name="Larimer J."/>
            <person name="Martinez D."/>
            <person name="Murphy C."/>
            <person name="Pearson M.D."/>
            <person name="Persinoti G."/>
            <person name="Poon T."/>
            <person name="Priest M."/>
            <person name="Roberts A.D."/>
            <person name="Saif S."/>
            <person name="Shea T.D."/>
            <person name="Sykes S.N."/>
            <person name="Wortman J."/>
            <person name="Nusbaum C."/>
            <person name="Birren B."/>
        </authorList>
    </citation>
    <scope>NUCLEOTIDE SEQUENCE [LARGE SCALE GENOMIC DNA]</scope>
    <source>
        <strain evidence="1">CBS 288.86</strain>
    </source>
</reference>
<evidence type="ECO:0000313" key="1">
    <source>
        <dbReference type="EMBL" id="EZF54953.1"/>
    </source>
</evidence>
<dbReference type="AlphaFoldDB" id="A0A022WA43"/>
<gene>
    <name evidence="1" type="ORF">H103_02405</name>
</gene>
<accession>A0A022WA43</accession>
<dbReference type="EMBL" id="KK207768">
    <property type="protein sequence ID" value="EZF54953.1"/>
    <property type="molecule type" value="Genomic_DNA"/>
</dbReference>
<name>A0A022WA43_TRIRU</name>
<proteinExistence type="predicted"/>
<organism evidence="1">
    <name type="scientific">Trichophyton rubrum CBS 288.86</name>
    <dbReference type="NCBI Taxonomy" id="1215330"/>
    <lineage>
        <taxon>Eukaryota</taxon>
        <taxon>Fungi</taxon>
        <taxon>Dikarya</taxon>
        <taxon>Ascomycota</taxon>
        <taxon>Pezizomycotina</taxon>
        <taxon>Eurotiomycetes</taxon>
        <taxon>Eurotiomycetidae</taxon>
        <taxon>Onygenales</taxon>
        <taxon>Arthrodermataceae</taxon>
        <taxon>Trichophyton</taxon>
    </lineage>
</organism>
<dbReference type="Proteomes" id="UP000023758">
    <property type="component" value="Unassembled WGS sequence"/>
</dbReference>
<dbReference type="HOGENOM" id="CLU_1908207_0_0_1"/>